<feature type="domain" description="Zn(2)-C6 fungal-type" evidence="7">
    <location>
        <begin position="14"/>
        <end position="44"/>
    </location>
</feature>
<feature type="region of interest" description="Disordered" evidence="6">
    <location>
        <begin position="46"/>
        <end position="106"/>
    </location>
</feature>
<dbReference type="SUPFAM" id="SSF57701">
    <property type="entry name" value="Zn2/Cys6 DNA-binding domain"/>
    <property type="match status" value="1"/>
</dbReference>
<evidence type="ECO:0000256" key="4">
    <source>
        <dbReference type="ARBA" id="ARBA00023163"/>
    </source>
</evidence>
<evidence type="ECO:0000313" key="8">
    <source>
        <dbReference type="EMBL" id="KIA75541.1"/>
    </source>
</evidence>
<dbReference type="GO" id="GO:0008270">
    <property type="term" value="F:zinc ion binding"/>
    <property type="evidence" value="ECO:0007669"/>
    <property type="project" value="InterPro"/>
</dbReference>
<dbReference type="EMBL" id="JOMC01000104">
    <property type="protein sequence ID" value="KIA75541.1"/>
    <property type="molecule type" value="Genomic_DNA"/>
</dbReference>
<evidence type="ECO:0000256" key="5">
    <source>
        <dbReference type="ARBA" id="ARBA00023242"/>
    </source>
</evidence>
<dbReference type="InterPro" id="IPR036864">
    <property type="entry name" value="Zn2-C6_fun-type_DNA-bd_sf"/>
</dbReference>
<dbReference type="PROSITE" id="PS00463">
    <property type="entry name" value="ZN2_CY6_FUNGAL_1"/>
    <property type="match status" value="1"/>
</dbReference>
<protein>
    <recommendedName>
        <fullName evidence="7">Zn(2)-C6 fungal-type domain-containing protein</fullName>
    </recommendedName>
</protein>
<organism evidence="8 9">
    <name type="scientific">Aspergillus ustus</name>
    <dbReference type="NCBI Taxonomy" id="40382"/>
    <lineage>
        <taxon>Eukaryota</taxon>
        <taxon>Fungi</taxon>
        <taxon>Dikarya</taxon>
        <taxon>Ascomycota</taxon>
        <taxon>Pezizomycotina</taxon>
        <taxon>Eurotiomycetes</taxon>
        <taxon>Eurotiomycetidae</taxon>
        <taxon>Eurotiales</taxon>
        <taxon>Aspergillaceae</taxon>
        <taxon>Aspergillus</taxon>
        <taxon>Aspergillus subgen. Nidulantes</taxon>
    </lineage>
</organism>
<evidence type="ECO:0000256" key="6">
    <source>
        <dbReference type="SAM" id="MobiDB-lite"/>
    </source>
</evidence>
<dbReference type="Pfam" id="PF00172">
    <property type="entry name" value="Zn_clus"/>
    <property type="match status" value="1"/>
</dbReference>
<dbReference type="PANTHER" id="PTHR37534">
    <property type="entry name" value="TRANSCRIPTIONAL ACTIVATOR PROTEIN UGA3"/>
    <property type="match status" value="1"/>
</dbReference>
<evidence type="ECO:0000256" key="1">
    <source>
        <dbReference type="ARBA" id="ARBA00004123"/>
    </source>
</evidence>
<keyword evidence="4" id="KW-0804">Transcription</keyword>
<keyword evidence="9" id="KW-1185">Reference proteome</keyword>
<feature type="compositionally biased region" description="Basic residues" evidence="6">
    <location>
        <begin position="47"/>
        <end position="61"/>
    </location>
</feature>
<name>A0A0C1BVH0_ASPUT</name>
<reference evidence="8 9" key="1">
    <citation type="submission" date="2014-11" db="EMBL/GenBank/DDBJ databases">
        <title>Genomics derived discovery of secondary metabolites biosynthetic gene clusters in Aspergillus ustus.</title>
        <authorList>
            <person name="Pi B."/>
            <person name="Dai F."/>
            <person name="Song X."/>
            <person name="Zhu C."/>
            <person name="Li H."/>
            <person name="Yu D."/>
        </authorList>
    </citation>
    <scope>NUCLEOTIDE SEQUENCE [LARGE SCALE GENOMIC DNA]</scope>
    <source>
        <strain evidence="8 9">3.3904</strain>
    </source>
</reference>
<dbReference type="GO" id="GO:0005634">
    <property type="term" value="C:nucleus"/>
    <property type="evidence" value="ECO:0007669"/>
    <property type="project" value="UniProtKB-SubCell"/>
</dbReference>
<dbReference type="Gene3D" id="4.10.240.10">
    <property type="entry name" value="Zn(2)-C6 fungal-type DNA-binding domain"/>
    <property type="match status" value="1"/>
</dbReference>
<proteinExistence type="predicted"/>
<sequence length="545" mass="61614">MDGEAAAPTRSRKGCWTCRQKKVKCDESRPSCRRCLRLNRHCDYSPRARKPYVRRQPRQRIQRRDQEQEQEPQDNQAQQTLSPQHPGSEENSLPGQTLSVASATPESSAGALWPKLSEADHDAIHCFRTVVSRSVDTKDTEFSVPAIIASLAKTEAMVLHMICALGHHERRYQEQSNCSATAAVEHYSSAMILVAQALQQEETQCEQTPPNLDSTLATLWLMIVYEQRYGDGQGHGLIAHLKGAAIFLQHRLGNLRSLLEHNFSEPAEMWHISPLAGRMIIWIAFLDAGAESHQLGGEFNRALGVAMAGLGENEIMSRLRGYTAIHRYSTSLHMCTWGATYPQIQLLEDLESREVFSLYGECGQMRHVLAQLAVTTTDPLPVARALHDISQRYGEILAVAPRLNAGYAGGHEKFVINTRYVVPFYHALVLWYFRITAPTTAFKSKSKQQHALDDILTLAYQAYRDEGELAMTRIAWPLFMTAIETDDLAHQDWISARFAYLRSRGENYRRASKALLFVVTEQRKRGARVDFSARFESGELERFVI</sequence>
<accession>A0A0C1BVH0</accession>
<evidence type="ECO:0000256" key="3">
    <source>
        <dbReference type="ARBA" id="ARBA00023125"/>
    </source>
</evidence>
<dbReference type="GO" id="GO:0003677">
    <property type="term" value="F:DNA binding"/>
    <property type="evidence" value="ECO:0007669"/>
    <property type="project" value="UniProtKB-KW"/>
</dbReference>
<dbReference type="SMART" id="SM00066">
    <property type="entry name" value="GAL4"/>
    <property type="match status" value="1"/>
</dbReference>
<dbReference type="AlphaFoldDB" id="A0A0C1BVH0"/>
<keyword evidence="5" id="KW-0539">Nucleus</keyword>
<comment type="caution">
    <text evidence="8">The sequence shown here is derived from an EMBL/GenBank/DDBJ whole genome shotgun (WGS) entry which is preliminary data.</text>
</comment>
<feature type="compositionally biased region" description="Polar residues" evidence="6">
    <location>
        <begin position="80"/>
        <end position="106"/>
    </location>
</feature>
<keyword evidence="2" id="KW-0805">Transcription regulation</keyword>
<keyword evidence="3" id="KW-0238">DNA-binding</keyword>
<evidence type="ECO:0000259" key="7">
    <source>
        <dbReference type="PROSITE" id="PS50048"/>
    </source>
</evidence>
<dbReference type="GO" id="GO:0000981">
    <property type="term" value="F:DNA-binding transcription factor activity, RNA polymerase II-specific"/>
    <property type="evidence" value="ECO:0007669"/>
    <property type="project" value="InterPro"/>
</dbReference>
<gene>
    <name evidence="8" type="ORF">HK57_00698</name>
</gene>
<comment type="subcellular location">
    <subcellularLocation>
        <location evidence="1">Nucleus</location>
    </subcellularLocation>
</comment>
<dbReference type="PROSITE" id="PS50048">
    <property type="entry name" value="ZN2_CY6_FUNGAL_2"/>
    <property type="match status" value="1"/>
</dbReference>
<dbReference type="Proteomes" id="UP000053475">
    <property type="component" value="Unassembled WGS sequence"/>
</dbReference>
<dbReference type="PANTHER" id="PTHR37534:SF46">
    <property type="entry name" value="ZN(II)2CYS6 TRANSCRIPTION FACTOR (EUROFUNG)"/>
    <property type="match status" value="1"/>
</dbReference>
<dbReference type="InterPro" id="IPR001138">
    <property type="entry name" value="Zn2Cys6_DnaBD"/>
</dbReference>
<evidence type="ECO:0000256" key="2">
    <source>
        <dbReference type="ARBA" id="ARBA00023015"/>
    </source>
</evidence>
<dbReference type="CDD" id="cd00067">
    <property type="entry name" value="GAL4"/>
    <property type="match status" value="1"/>
</dbReference>
<dbReference type="Pfam" id="PF11951">
    <property type="entry name" value="Fungal_trans_2"/>
    <property type="match status" value="1"/>
</dbReference>
<evidence type="ECO:0000313" key="9">
    <source>
        <dbReference type="Proteomes" id="UP000053475"/>
    </source>
</evidence>
<dbReference type="InterPro" id="IPR021858">
    <property type="entry name" value="Fun_TF"/>
</dbReference>